<dbReference type="EMBL" id="NMTV01000060">
    <property type="protein sequence ID" value="PDX72051.1"/>
    <property type="molecule type" value="Genomic_DNA"/>
</dbReference>
<evidence type="ECO:0000313" key="2">
    <source>
        <dbReference type="EMBL" id="PDX72051.1"/>
    </source>
</evidence>
<evidence type="ECO:0000313" key="3">
    <source>
        <dbReference type="Proteomes" id="UP000219901"/>
    </source>
</evidence>
<reference evidence="2 3" key="1">
    <citation type="journal article" date="2017" name="Front. Microbiol.">
        <title>New Insights into the Diversity of the Genus Faecalibacterium.</title>
        <authorList>
            <person name="Benevides L."/>
            <person name="Burman S."/>
            <person name="Martin R."/>
            <person name="Robert V."/>
            <person name="Thomas M."/>
            <person name="Miquel S."/>
            <person name="Chain F."/>
            <person name="Sokol H."/>
            <person name="Bermudez-Humaran L.G."/>
            <person name="Morrison M."/>
            <person name="Langella P."/>
            <person name="Azevedo V.A."/>
            <person name="Chatel J.M."/>
            <person name="Soares S."/>
        </authorList>
    </citation>
    <scope>NUCLEOTIDE SEQUENCE [LARGE SCALE GENOMIC DNA]</scope>
    <source>
        <strain evidence="2 3">CNCM I 4546</strain>
    </source>
</reference>
<organism evidence="2 3">
    <name type="scientific">Faecalibacterium prausnitzii</name>
    <dbReference type="NCBI Taxonomy" id="853"/>
    <lineage>
        <taxon>Bacteria</taxon>
        <taxon>Bacillati</taxon>
        <taxon>Bacillota</taxon>
        <taxon>Clostridia</taxon>
        <taxon>Eubacteriales</taxon>
        <taxon>Oscillospiraceae</taxon>
        <taxon>Faecalibacterium</taxon>
    </lineage>
</organism>
<dbReference type="Pfam" id="PF24749">
    <property type="entry name" value="DUF7695"/>
    <property type="match status" value="1"/>
</dbReference>
<dbReference type="AlphaFoldDB" id="A0A2A6ZYT5"/>
<name>A0A2A6ZYT5_9FIRM</name>
<dbReference type="Proteomes" id="UP000219901">
    <property type="component" value="Unassembled WGS sequence"/>
</dbReference>
<comment type="caution">
    <text evidence="2">The sequence shown here is derived from an EMBL/GenBank/DDBJ whole genome shotgun (WGS) entry which is preliminary data.</text>
</comment>
<feature type="domain" description="DUF7695" evidence="1">
    <location>
        <begin position="2"/>
        <end position="58"/>
    </location>
</feature>
<proteinExistence type="predicted"/>
<gene>
    <name evidence="2" type="ORF">CGS55_10060</name>
</gene>
<dbReference type="InterPro" id="IPR056112">
    <property type="entry name" value="DUF7695"/>
</dbReference>
<protein>
    <recommendedName>
        <fullName evidence="1">DUF7695 domain-containing protein</fullName>
    </recommendedName>
</protein>
<sequence>MKIIRNKIRCKKCGDIIESVSVHDYETCSCGACSVDGGHYYLKRSAASPNDYEELSEIGDTPG</sequence>
<evidence type="ECO:0000259" key="1">
    <source>
        <dbReference type="Pfam" id="PF24749"/>
    </source>
</evidence>
<accession>A0A2A6ZYT5</accession>